<organism evidence="1 2">
    <name type="scientific">Austropuccinia psidii MF-1</name>
    <dbReference type="NCBI Taxonomy" id="1389203"/>
    <lineage>
        <taxon>Eukaryota</taxon>
        <taxon>Fungi</taxon>
        <taxon>Dikarya</taxon>
        <taxon>Basidiomycota</taxon>
        <taxon>Pucciniomycotina</taxon>
        <taxon>Pucciniomycetes</taxon>
        <taxon>Pucciniales</taxon>
        <taxon>Sphaerophragmiaceae</taxon>
        <taxon>Austropuccinia</taxon>
    </lineage>
</organism>
<keyword evidence="2" id="KW-1185">Reference proteome</keyword>
<sequence>MAKLEVPEKNEELRFEEINSEYVQEMQEEQEISGLYEAIILEVQERQENKEVKFGKIPNMEEYSSIEKGLEYKKDSKAKGKGPTSEEELGMEEEINNQINCKVNIITPEE</sequence>
<gene>
    <name evidence="1" type="ORF">O181_062951</name>
</gene>
<name>A0A9Q3EQS4_9BASI</name>
<comment type="caution">
    <text evidence="1">The sequence shown here is derived from an EMBL/GenBank/DDBJ whole genome shotgun (WGS) entry which is preliminary data.</text>
</comment>
<dbReference type="EMBL" id="AVOT02030128">
    <property type="protein sequence ID" value="MBW0523236.1"/>
    <property type="molecule type" value="Genomic_DNA"/>
</dbReference>
<dbReference type="Proteomes" id="UP000765509">
    <property type="component" value="Unassembled WGS sequence"/>
</dbReference>
<reference evidence="1" key="1">
    <citation type="submission" date="2021-03" db="EMBL/GenBank/DDBJ databases">
        <title>Draft genome sequence of rust myrtle Austropuccinia psidii MF-1, a brazilian biotype.</title>
        <authorList>
            <person name="Quecine M.C."/>
            <person name="Pachon D.M.R."/>
            <person name="Bonatelli M.L."/>
            <person name="Correr F.H."/>
            <person name="Franceschini L.M."/>
            <person name="Leite T.F."/>
            <person name="Margarido G.R.A."/>
            <person name="Almeida C.A."/>
            <person name="Ferrarezi J.A."/>
            <person name="Labate C.A."/>
        </authorList>
    </citation>
    <scope>NUCLEOTIDE SEQUENCE</scope>
    <source>
        <strain evidence="1">MF-1</strain>
    </source>
</reference>
<dbReference type="AlphaFoldDB" id="A0A9Q3EQS4"/>
<evidence type="ECO:0000313" key="2">
    <source>
        <dbReference type="Proteomes" id="UP000765509"/>
    </source>
</evidence>
<proteinExistence type="predicted"/>
<protein>
    <submittedName>
        <fullName evidence="1">Uncharacterized protein</fullName>
    </submittedName>
</protein>
<accession>A0A9Q3EQS4</accession>
<evidence type="ECO:0000313" key="1">
    <source>
        <dbReference type="EMBL" id="MBW0523236.1"/>
    </source>
</evidence>